<gene>
    <name evidence="8" type="ORF">DACRYDRAFT_110786</name>
</gene>
<evidence type="ECO:0000256" key="1">
    <source>
        <dbReference type="ARBA" id="ARBA00004141"/>
    </source>
</evidence>
<sequence>MTDFIPILQVVVFAGAAWLSGYITTFSVAIPHIALAPPLIAAKQWEDFYDRGKLSAPPFGLVLGSLFGYLSYSLGGLSSSQGRVYALAGVVTASTIPYTLIVMLSTNKKLQAYAAKDALSKEEKEAKVATQEVGKLLSAWGAFNAVRAMMPATGALLAGWALMRW</sequence>
<evidence type="ECO:0000256" key="3">
    <source>
        <dbReference type="ARBA" id="ARBA00022989"/>
    </source>
</evidence>
<name>M5FSU2_DACPD</name>
<evidence type="ECO:0000256" key="4">
    <source>
        <dbReference type="ARBA" id="ARBA00023002"/>
    </source>
</evidence>
<keyword evidence="9" id="KW-1185">Reference proteome</keyword>
<comment type="subcellular location">
    <subcellularLocation>
        <location evidence="1">Membrane</location>
        <topology evidence="1">Multi-pass membrane protein</topology>
    </subcellularLocation>
</comment>
<dbReference type="PANTHER" id="PTHR35042">
    <property type="entry name" value="ANTHRONE OXYGENASE ENCC"/>
    <property type="match status" value="1"/>
</dbReference>
<keyword evidence="5" id="KW-0503">Monooxygenase</keyword>
<evidence type="ECO:0000313" key="9">
    <source>
        <dbReference type="Proteomes" id="UP000030653"/>
    </source>
</evidence>
<evidence type="ECO:0000256" key="6">
    <source>
        <dbReference type="ARBA" id="ARBA00023136"/>
    </source>
</evidence>
<dbReference type="PANTHER" id="PTHR35042:SF3">
    <property type="entry name" value="ANTHRONE OXYGENASE-RELATED"/>
    <property type="match status" value="1"/>
</dbReference>
<dbReference type="GO" id="GO:0004497">
    <property type="term" value="F:monooxygenase activity"/>
    <property type="evidence" value="ECO:0007669"/>
    <property type="project" value="UniProtKB-KW"/>
</dbReference>
<accession>M5FSU2</accession>
<evidence type="ECO:0000256" key="5">
    <source>
        <dbReference type="ARBA" id="ARBA00023033"/>
    </source>
</evidence>
<organism evidence="8 9">
    <name type="scientific">Dacryopinax primogenitus (strain DJM 731)</name>
    <name type="common">Brown rot fungus</name>
    <dbReference type="NCBI Taxonomy" id="1858805"/>
    <lineage>
        <taxon>Eukaryota</taxon>
        <taxon>Fungi</taxon>
        <taxon>Dikarya</taxon>
        <taxon>Basidiomycota</taxon>
        <taxon>Agaricomycotina</taxon>
        <taxon>Dacrymycetes</taxon>
        <taxon>Dacrymycetales</taxon>
        <taxon>Dacrymycetaceae</taxon>
        <taxon>Dacryopinax</taxon>
    </lineage>
</organism>
<keyword evidence="3 7" id="KW-1133">Transmembrane helix</keyword>
<dbReference type="InterPro" id="IPR013901">
    <property type="entry name" value="Anthrone_oxy"/>
</dbReference>
<evidence type="ECO:0000313" key="8">
    <source>
        <dbReference type="EMBL" id="EJT98344.1"/>
    </source>
</evidence>
<dbReference type="OMA" id="AFMMGTN"/>
<dbReference type="AlphaFoldDB" id="M5FSU2"/>
<dbReference type="RefSeq" id="XP_040625242.1">
    <property type="nucleotide sequence ID" value="XM_040769122.1"/>
</dbReference>
<dbReference type="GO" id="GO:0016020">
    <property type="term" value="C:membrane"/>
    <property type="evidence" value="ECO:0007669"/>
    <property type="project" value="UniProtKB-SubCell"/>
</dbReference>
<dbReference type="HOGENOM" id="CLU_105974_2_2_1"/>
<proteinExistence type="predicted"/>
<feature type="transmembrane region" description="Helical" evidence="7">
    <location>
        <begin position="84"/>
        <end position="104"/>
    </location>
</feature>
<dbReference type="Pfam" id="PF08592">
    <property type="entry name" value="Anthrone_oxy"/>
    <property type="match status" value="1"/>
</dbReference>
<feature type="transmembrane region" description="Helical" evidence="7">
    <location>
        <begin position="145"/>
        <end position="163"/>
    </location>
</feature>
<protein>
    <submittedName>
        <fullName evidence="8">DUF1772-domain-containing protein</fullName>
    </submittedName>
</protein>
<keyword evidence="6 7" id="KW-0472">Membrane</keyword>
<keyword evidence="2 7" id="KW-0812">Transmembrane</keyword>
<dbReference type="OrthoDB" id="2585651at2759"/>
<dbReference type="Proteomes" id="UP000030653">
    <property type="component" value="Unassembled WGS sequence"/>
</dbReference>
<feature type="transmembrane region" description="Helical" evidence="7">
    <location>
        <begin position="54"/>
        <end position="72"/>
    </location>
</feature>
<dbReference type="EMBL" id="JH795873">
    <property type="protein sequence ID" value="EJT98344.1"/>
    <property type="molecule type" value="Genomic_DNA"/>
</dbReference>
<keyword evidence="4" id="KW-0560">Oxidoreductase</keyword>
<evidence type="ECO:0000256" key="7">
    <source>
        <dbReference type="SAM" id="Phobius"/>
    </source>
</evidence>
<dbReference type="GeneID" id="63684184"/>
<feature type="transmembrane region" description="Helical" evidence="7">
    <location>
        <begin position="7"/>
        <end position="34"/>
    </location>
</feature>
<evidence type="ECO:0000256" key="2">
    <source>
        <dbReference type="ARBA" id="ARBA00022692"/>
    </source>
</evidence>
<reference evidence="8 9" key="1">
    <citation type="journal article" date="2012" name="Science">
        <title>The Paleozoic origin of enzymatic lignin decomposition reconstructed from 31 fungal genomes.</title>
        <authorList>
            <person name="Floudas D."/>
            <person name="Binder M."/>
            <person name="Riley R."/>
            <person name="Barry K."/>
            <person name="Blanchette R.A."/>
            <person name="Henrissat B."/>
            <person name="Martinez A.T."/>
            <person name="Otillar R."/>
            <person name="Spatafora J.W."/>
            <person name="Yadav J.S."/>
            <person name="Aerts A."/>
            <person name="Benoit I."/>
            <person name="Boyd A."/>
            <person name="Carlson A."/>
            <person name="Copeland A."/>
            <person name="Coutinho P.M."/>
            <person name="de Vries R.P."/>
            <person name="Ferreira P."/>
            <person name="Findley K."/>
            <person name="Foster B."/>
            <person name="Gaskell J."/>
            <person name="Glotzer D."/>
            <person name="Gorecki P."/>
            <person name="Heitman J."/>
            <person name="Hesse C."/>
            <person name="Hori C."/>
            <person name="Igarashi K."/>
            <person name="Jurgens J.A."/>
            <person name="Kallen N."/>
            <person name="Kersten P."/>
            <person name="Kohler A."/>
            <person name="Kuees U."/>
            <person name="Kumar T.K.A."/>
            <person name="Kuo A."/>
            <person name="LaButti K."/>
            <person name="Larrondo L.F."/>
            <person name="Lindquist E."/>
            <person name="Ling A."/>
            <person name="Lombard V."/>
            <person name="Lucas S."/>
            <person name="Lundell T."/>
            <person name="Martin R."/>
            <person name="McLaughlin D.J."/>
            <person name="Morgenstern I."/>
            <person name="Morin E."/>
            <person name="Murat C."/>
            <person name="Nagy L.G."/>
            <person name="Nolan M."/>
            <person name="Ohm R.A."/>
            <person name="Patyshakuliyeva A."/>
            <person name="Rokas A."/>
            <person name="Ruiz-Duenas F.J."/>
            <person name="Sabat G."/>
            <person name="Salamov A."/>
            <person name="Samejima M."/>
            <person name="Schmutz J."/>
            <person name="Slot J.C."/>
            <person name="St John F."/>
            <person name="Stenlid J."/>
            <person name="Sun H."/>
            <person name="Sun S."/>
            <person name="Syed K."/>
            <person name="Tsang A."/>
            <person name="Wiebenga A."/>
            <person name="Young D."/>
            <person name="Pisabarro A."/>
            <person name="Eastwood D.C."/>
            <person name="Martin F."/>
            <person name="Cullen D."/>
            <person name="Grigoriev I.V."/>
            <person name="Hibbett D.S."/>
        </authorList>
    </citation>
    <scope>NUCLEOTIDE SEQUENCE [LARGE SCALE GENOMIC DNA]</scope>
    <source>
        <strain evidence="8 9">DJM-731 SS1</strain>
    </source>
</reference>